<keyword evidence="1" id="KW-0472">Membrane</keyword>
<dbReference type="Proteomes" id="UP000030666">
    <property type="component" value="Unassembled WGS sequence"/>
</dbReference>
<accession>W7FNN6</accession>
<dbReference type="AlphaFoldDB" id="W7FNN6"/>
<keyword evidence="1" id="KW-1133">Transmembrane helix</keyword>
<reference evidence="2" key="1">
    <citation type="submission" date="2013-02" db="EMBL/GenBank/DDBJ databases">
        <title>The Genome Sequence of Plasmodium falciparum Santa Lucia.</title>
        <authorList>
            <consortium name="The Broad Institute Genome Sequencing Platform"/>
            <consortium name="The Broad Institute Genome Sequencing Center for Infectious Disease"/>
            <person name="Neafsey D."/>
            <person name="Cheeseman I."/>
            <person name="Volkman S."/>
            <person name="Adams J."/>
            <person name="Walker B."/>
            <person name="Young S.K."/>
            <person name="Zeng Q."/>
            <person name="Gargeya S."/>
            <person name="Fitzgerald M."/>
            <person name="Haas B."/>
            <person name="Abouelleil A."/>
            <person name="Alvarado L."/>
            <person name="Arachchi H.M."/>
            <person name="Berlin A.M."/>
            <person name="Chapman S.B."/>
            <person name="Dewar J."/>
            <person name="Goldberg J."/>
            <person name="Griggs A."/>
            <person name="Gujja S."/>
            <person name="Hansen M."/>
            <person name="Howarth C."/>
            <person name="Imamovic A."/>
            <person name="Larimer J."/>
            <person name="McCowan C."/>
            <person name="Murphy C."/>
            <person name="Neiman D."/>
            <person name="Pearson M."/>
            <person name="Priest M."/>
            <person name="Roberts A."/>
            <person name="Saif S."/>
            <person name="Shea T."/>
            <person name="Sisk P."/>
            <person name="Sykes S."/>
            <person name="Wortman J."/>
            <person name="Nusbaum C."/>
            <person name="Birren B."/>
        </authorList>
    </citation>
    <scope>NUCLEOTIDE SEQUENCE [LARGE SCALE GENOMIC DNA]</scope>
    <source>
        <strain evidence="2">Santa Lucia</strain>
    </source>
</reference>
<keyword evidence="1" id="KW-0812">Transmembrane</keyword>
<organism evidence="2">
    <name type="scientific">Plasmodium falciparum Santa Lucia</name>
    <dbReference type="NCBI Taxonomy" id="478859"/>
    <lineage>
        <taxon>Eukaryota</taxon>
        <taxon>Sar</taxon>
        <taxon>Alveolata</taxon>
        <taxon>Apicomplexa</taxon>
        <taxon>Aconoidasida</taxon>
        <taxon>Haemosporida</taxon>
        <taxon>Plasmodiidae</taxon>
        <taxon>Plasmodium</taxon>
        <taxon>Plasmodium (Laverania)</taxon>
    </lineage>
</organism>
<feature type="non-terminal residue" evidence="2">
    <location>
        <position position="67"/>
    </location>
</feature>
<evidence type="ECO:0000256" key="1">
    <source>
        <dbReference type="SAM" id="Phobius"/>
    </source>
</evidence>
<sequence>MEKTFYFYYVEKKKIYNKSIILLFCVKKLCILKTIFLFLILPDLVSKYKNAYKYIFGYREKDNEKMK</sequence>
<proteinExistence type="predicted"/>
<gene>
    <name evidence="2" type="ORF">PFAG_05973</name>
</gene>
<protein>
    <submittedName>
        <fullName evidence="2">Uncharacterized protein</fullName>
    </submittedName>
</protein>
<name>W7FNN6_PLAFA</name>
<evidence type="ECO:0000313" key="2">
    <source>
        <dbReference type="EMBL" id="EUT76590.1"/>
    </source>
</evidence>
<dbReference type="EMBL" id="KE123519">
    <property type="protein sequence ID" value="EUT76590.1"/>
    <property type="molecule type" value="Genomic_DNA"/>
</dbReference>
<feature type="transmembrane region" description="Helical" evidence="1">
    <location>
        <begin position="20"/>
        <end position="41"/>
    </location>
</feature>